<reference evidence="2" key="1">
    <citation type="submission" date="2021-06" db="EMBL/GenBank/DDBJ databases">
        <authorList>
            <person name="Hodson N. C."/>
            <person name="Mongue J. A."/>
            <person name="Jaron S. K."/>
        </authorList>
    </citation>
    <scope>NUCLEOTIDE SEQUENCE</scope>
</reference>
<accession>A0A8J2KJW0</accession>
<keyword evidence="1" id="KW-1133">Transmembrane helix</keyword>
<feature type="transmembrane region" description="Helical" evidence="1">
    <location>
        <begin position="168"/>
        <end position="186"/>
    </location>
</feature>
<feature type="transmembrane region" description="Helical" evidence="1">
    <location>
        <begin position="347"/>
        <end position="368"/>
    </location>
</feature>
<feature type="transmembrane region" description="Helical" evidence="1">
    <location>
        <begin position="20"/>
        <end position="40"/>
    </location>
</feature>
<keyword evidence="1" id="KW-0472">Membrane</keyword>
<evidence type="ECO:0000313" key="3">
    <source>
        <dbReference type="Proteomes" id="UP000708208"/>
    </source>
</evidence>
<keyword evidence="3" id="KW-1185">Reference proteome</keyword>
<feature type="transmembrane region" description="Helical" evidence="1">
    <location>
        <begin position="135"/>
        <end position="156"/>
    </location>
</feature>
<comment type="caution">
    <text evidence="2">The sequence shown here is derived from an EMBL/GenBank/DDBJ whole genome shotgun (WGS) entry which is preliminary data.</text>
</comment>
<feature type="transmembrane region" description="Helical" evidence="1">
    <location>
        <begin position="102"/>
        <end position="123"/>
    </location>
</feature>
<evidence type="ECO:0000256" key="1">
    <source>
        <dbReference type="SAM" id="Phobius"/>
    </source>
</evidence>
<dbReference type="OrthoDB" id="5800391at2759"/>
<feature type="transmembrane region" description="Helical" evidence="1">
    <location>
        <begin position="234"/>
        <end position="253"/>
    </location>
</feature>
<keyword evidence="1" id="KW-0812">Transmembrane</keyword>
<gene>
    <name evidence="2" type="ORF">AFUS01_LOCUS16078</name>
</gene>
<feature type="transmembrane region" description="Helical" evidence="1">
    <location>
        <begin position="265"/>
        <end position="290"/>
    </location>
</feature>
<dbReference type="AlphaFoldDB" id="A0A8J2KJW0"/>
<evidence type="ECO:0000313" key="2">
    <source>
        <dbReference type="EMBL" id="CAG7727225.1"/>
    </source>
</evidence>
<proteinExistence type="predicted"/>
<dbReference type="Proteomes" id="UP000708208">
    <property type="component" value="Unassembled WGS sequence"/>
</dbReference>
<name>A0A8J2KJW0_9HEXA</name>
<organism evidence="2 3">
    <name type="scientific">Allacma fusca</name>
    <dbReference type="NCBI Taxonomy" id="39272"/>
    <lineage>
        <taxon>Eukaryota</taxon>
        <taxon>Metazoa</taxon>
        <taxon>Ecdysozoa</taxon>
        <taxon>Arthropoda</taxon>
        <taxon>Hexapoda</taxon>
        <taxon>Collembola</taxon>
        <taxon>Symphypleona</taxon>
        <taxon>Sminthuridae</taxon>
        <taxon>Allacma</taxon>
    </lineage>
</organism>
<protein>
    <submittedName>
        <fullName evidence="2">Uncharacterized protein</fullName>
    </submittedName>
</protein>
<dbReference type="EMBL" id="CAJVCH010145442">
    <property type="protein sequence ID" value="CAG7727225.1"/>
    <property type="molecule type" value="Genomic_DNA"/>
</dbReference>
<sequence length="374" mass="42257">MPYWNATCNHRWNKTSETLFKIFQLVVLYILISTVVDTFMSNSLEIVLGSLNMSDHISYTLVYSSYIIPNAFIRIANVLYATDLTEIIVSVSSLGGQFEGKIGSGIIFIIFGLLSIPILSFALYEILRDDVNSFLCANLTSYLFPSTSVIPVHVFLDFVSYTGVMHAYLFMGVFGILILNIFERLVKSFEKNHLQKLIWTGQGAPTSNGFVQSLEQLTKEAFALKHTMDNYSKIAGVYFLALLYHAAANWFRFLNHVTNGNKVSFLVNSMALNIFSIVAIGYLAFFGNYLSKRAYKIKEKLLAANVLIGSPQPRSDATFYKITQVSTWILTWEWKLSAFEMWDVNHVVISTVFSAILPCMILIFQLRISESTGK</sequence>